<dbReference type="KEGG" id="kpf:IX53_01740"/>
<sequence>MPFFPDSQKIVAWLYERSRKGFEKFLSNSKELRENILITMEAIGPYHLNLYNFLISRISH</sequence>
<keyword evidence="2" id="KW-1185">Reference proteome</keyword>
<dbReference type="AlphaFoldDB" id="A0A0G2Z5A8"/>
<evidence type="ECO:0000313" key="1">
    <source>
        <dbReference type="EMBL" id="AKI96752.1"/>
    </source>
</evidence>
<dbReference type="Proteomes" id="UP000035159">
    <property type="component" value="Chromosome"/>
</dbReference>
<gene>
    <name evidence="1" type="ORF">IX53_01740</name>
</gene>
<proteinExistence type="predicted"/>
<dbReference type="EMBL" id="CP011232">
    <property type="protein sequence ID" value="AKI96752.1"/>
    <property type="molecule type" value="Genomic_DNA"/>
</dbReference>
<evidence type="ECO:0000313" key="2">
    <source>
        <dbReference type="Proteomes" id="UP000035159"/>
    </source>
</evidence>
<protein>
    <submittedName>
        <fullName evidence="1">Uncharacterized protein</fullName>
    </submittedName>
</protein>
<organism evidence="1 2">
    <name type="scientific">Kosmotoga pacifica</name>
    <dbReference type="NCBI Taxonomy" id="1330330"/>
    <lineage>
        <taxon>Bacteria</taxon>
        <taxon>Thermotogati</taxon>
        <taxon>Thermotogota</taxon>
        <taxon>Thermotogae</taxon>
        <taxon>Kosmotogales</taxon>
        <taxon>Kosmotogaceae</taxon>
        <taxon>Kosmotoga</taxon>
    </lineage>
</organism>
<dbReference type="PATRIC" id="fig|1330330.3.peg.354"/>
<accession>A0A0G2Z5A8</accession>
<name>A0A0G2Z5A8_9BACT</name>
<reference evidence="1 2" key="1">
    <citation type="submission" date="2015-04" db="EMBL/GenBank/DDBJ databases">
        <title>Complete Genome Sequence of Kosmotoga pacifica SLHLJ1.</title>
        <authorList>
            <person name="Jiang L.J."/>
            <person name="Shao Z.Z."/>
            <person name="Jebbar M."/>
        </authorList>
    </citation>
    <scope>NUCLEOTIDE SEQUENCE [LARGE SCALE GENOMIC DNA]</scope>
    <source>
        <strain evidence="1 2">SLHLJ1</strain>
    </source>
</reference>